<dbReference type="AlphaFoldDB" id="A0A1I1ZC46"/>
<dbReference type="InterPro" id="IPR052155">
    <property type="entry name" value="Biofilm_reg_signaling"/>
</dbReference>
<keyword evidence="6" id="KW-1185">Reference proteome</keyword>
<feature type="domain" description="PAC" evidence="4">
    <location>
        <begin position="429"/>
        <end position="483"/>
    </location>
</feature>
<sequence>MKKKDYRNILSQYSLRGFAFGLILAVLIILLSLDAGPVKQTGEGLWSLLYLVPGMWIVVFFPFIFAFLGYQVSSVFVRALRKQHKRIKKEASKTRMVLGFIDNLRQGKLDEIIPNNRKHDALTNALIKLREFMIQSKKEQEQRRLEEEQRAWVTQGLAQFAELLRKNNDNLEELSYNIIHYLVNYMKINQGGFFLLNQPETGEEGEKYFEMTACVAYDRRKFADKIIKWGEGLVGRCALEKETIYMTDVPDGYVNITSGLGEATPGAILIVPLKANEEIYGVIELASFRPFQQFEIEFVEKLGESIAVTISTVKTNIKTSKLLKETQIQAEKMAQQEEELRQNLEEMTATQEESERREIEMQGILDAIDHAAISCEFETDGTLISVNHNFLNTFKYRPEEIEGQNLKIFFFKEDEPELDKILSQLQKGQNFRGRVRRRTKLGEEIYLLTTYSPVVDNDGNIMKILSLENDVTEQVKMEEALKRSKEELGIMLEEARNEVKEHFKEIEAVKIRNEKTLEGALDAIITTNKDGILEFFNAAAEKLWGYSREEVLGKHVSKLFSKNTAKNDPFVSAFVNPGENKIIGQRKEVPILNKYGEEVPVLFLLSEAQVGDDHSYTAFIQNVEVELF</sequence>
<dbReference type="Gene3D" id="3.30.450.40">
    <property type="match status" value="1"/>
</dbReference>
<dbReference type="EMBL" id="FONA01000009">
    <property type="protein sequence ID" value="SFE29306.1"/>
    <property type="molecule type" value="Genomic_DNA"/>
</dbReference>
<accession>A0A1I1ZC46</accession>
<dbReference type="InParanoid" id="A0A1I1ZC46"/>
<dbReference type="CDD" id="cd00130">
    <property type="entry name" value="PAS"/>
    <property type="match status" value="2"/>
</dbReference>
<feature type="transmembrane region" description="Helical" evidence="2">
    <location>
        <begin position="53"/>
        <end position="80"/>
    </location>
</feature>
<evidence type="ECO:0000313" key="6">
    <source>
        <dbReference type="Proteomes" id="UP000181976"/>
    </source>
</evidence>
<dbReference type="InterPro" id="IPR035965">
    <property type="entry name" value="PAS-like_dom_sf"/>
</dbReference>
<dbReference type="PANTHER" id="PTHR44757:SF2">
    <property type="entry name" value="BIOFILM ARCHITECTURE MAINTENANCE PROTEIN MBAA"/>
    <property type="match status" value="1"/>
</dbReference>
<dbReference type="Proteomes" id="UP000181976">
    <property type="component" value="Unassembled WGS sequence"/>
</dbReference>
<dbReference type="RefSeq" id="WP_010526351.1">
    <property type="nucleotide sequence ID" value="NZ_AFSL01000008.1"/>
</dbReference>
<proteinExistence type="predicted"/>
<dbReference type="InterPro" id="IPR000014">
    <property type="entry name" value="PAS"/>
</dbReference>
<dbReference type="OrthoDB" id="1120715at2"/>
<dbReference type="InterPro" id="IPR029016">
    <property type="entry name" value="GAF-like_dom_sf"/>
</dbReference>
<dbReference type="SUPFAM" id="SSF55785">
    <property type="entry name" value="PYP-like sensor domain (PAS domain)"/>
    <property type="match status" value="2"/>
</dbReference>
<gene>
    <name evidence="5" type="ORF">SAMN05444380_10964</name>
</gene>
<organism evidence="5 6">
    <name type="scientific">Thermophagus xiamenensis</name>
    <dbReference type="NCBI Taxonomy" id="385682"/>
    <lineage>
        <taxon>Bacteria</taxon>
        <taxon>Pseudomonadati</taxon>
        <taxon>Bacteroidota</taxon>
        <taxon>Bacteroidia</taxon>
        <taxon>Marinilabiliales</taxon>
        <taxon>Marinilabiliaceae</taxon>
        <taxon>Thermophagus</taxon>
    </lineage>
</organism>
<dbReference type="SMART" id="SM00065">
    <property type="entry name" value="GAF"/>
    <property type="match status" value="1"/>
</dbReference>
<evidence type="ECO:0000259" key="3">
    <source>
        <dbReference type="PROSITE" id="PS50112"/>
    </source>
</evidence>
<dbReference type="InterPro" id="IPR003018">
    <property type="entry name" value="GAF"/>
</dbReference>
<dbReference type="PROSITE" id="PS50113">
    <property type="entry name" value="PAC"/>
    <property type="match status" value="1"/>
</dbReference>
<keyword evidence="2" id="KW-0812">Transmembrane</keyword>
<dbReference type="eggNOG" id="COG2203">
    <property type="taxonomic scope" value="Bacteria"/>
</dbReference>
<evidence type="ECO:0000313" key="5">
    <source>
        <dbReference type="EMBL" id="SFE29306.1"/>
    </source>
</evidence>
<dbReference type="Pfam" id="PF13185">
    <property type="entry name" value="GAF_2"/>
    <property type="match status" value="1"/>
</dbReference>
<dbReference type="SUPFAM" id="SSF55781">
    <property type="entry name" value="GAF domain-like"/>
    <property type="match status" value="1"/>
</dbReference>
<dbReference type="Gene3D" id="3.30.450.20">
    <property type="entry name" value="PAS domain"/>
    <property type="match status" value="2"/>
</dbReference>
<dbReference type="Pfam" id="PF13426">
    <property type="entry name" value="PAS_9"/>
    <property type="match status" value="2"/>
</dbReference>
<feature type="coiled-coil region" evidence="1">
    <location>
        <begin position="323"/>
        <end position="357"/>
    </location>
</feature>
<name>A0A1I1ZC46_9BACT</name>
<keyword evidence="2" id="KW-1133">Transmembrane helix</keyword>
<evidence type="ECO:0000256" key="2">
    <source>
        <dbReference type="SAM" id="Phobius"/>
    </source>
</evidence>
<feature type="transmembrane region" description="Helical" evidence="2">
    <location>
        <begin position="12"/>
        <end position="33"/>
    </location>
</feature>
<reference evidence="5 6" key="1">
    <citation type="submission" date="2016-10" db="EMBL/GenBank/DDBJ databases">
        <authorList>
            <person name="de Groot N.N."/>
        </authorList>
    </citation>
    <scope>NUCLEOTIDE SEQUENCE [LARGE SCALE GENOMIC DNA]</scope>
    <source>
        <strain evidence="5 6">DSM 19012</strain>
    </source>
</reference>
<keyword evidence="2" id="KW-0472">Membrane</keyword>
<dbReference type="SMART" id="SM00091">
    <property type="entry name" value="PAS"/>
    <property type="match status" value="2"/>
</dbReference>
<keyword evidence="1" id="KW-0175">Coiled coil</keyword>
<dbReference type="eggNOG" id="COG3829">
    <property type="taxonomic scope" value="Bacteria"/>
</dbReference>
<feature type="domain" description="PAS" evidence="3">
    <location>
        <begin position="509"/>
        <end position="554"/>
    </location>
</feature>
<dbReference type="PANTHER" id="PTHR44757">
    <property type="entry name" value="DIGUANYLATE CYCLASE DGCP"/>
    <property type="match status" value="1"/>
</dbReference>
<evidence type="ECO:0000259" key="4">
    <source>
        <dbReference type="PROSITE" id="PS50113"/>
    </source>
</evidence>
<feature type="domain" description="PAS" evidence="3">
    <location>
        <begin position="378"/>
        <end position="429"/>
    </location>
</feature>
<dbReference type="PROSITE" id="PS50112">
    <property type="entry name" value="PAS"/>
    <property type="match status" value="2"/>
</dbReference>
<dbReference type="InterPro" id="IPR000700">
    <property type="entry name" value="PAS-assoc_C"/>
</dbReference>
<feature type="coiled-coil region" evidence="1">
    <location>
        <begin position="478"/>
        <end position="512"/>
    </location>
</feature>
<protein>
    <submittedName>
        <fullName evidence="5">PAS domain S-box-containing protein</fullName>
    </submittedName>
</protein>
<evidence type="ECO:0000256" key="1">
    <source>
        <dbReference type="SAM" id="Coils"/>
    </source>
</evidence>
<dbReference type="NCBIfam" id="TIGR00229">
    <property type="entry name" value="sensory_box"/>
    <property type="match status" value="2"/>
</dbReference>
<dbReference type="STRING" id="385682.SAMN05444380_10964"/>